<feature type="modified residue" description="4-aspartylphosphate" evidence="8">
    <location>
        <position position="54"/>
    </location>
</feature>
<dbReference type="Proteomes" id="UP001163687">
    <property type="component" value="Chromosome"/>
</dbReference>
<dbReference type="Pfam" id="PF00486">
    <property type="entry name" value="Trans_reg_C"/>
    <property type="match status" value="1"/>
</dbReference>
<keyword evidence="4" id="KW-0805">Transcription regulation</keyword>
<dbReference type="RefSeq" id="WP_264841729.1">
    <property type="nucleotide sequence ID" value="NZ_AP025628.1"/>
</dbReference>
<keyword evidence="6" id="KW-0804">Transcription</keyword>
<protein>
    <recommendedName>
        <fullName evidence="1">Stage 0 sporulation protein A homolog</fullName>
    </recommendedName>
</protein>
<dbReference type="InterPro" id="IPR039420">
    <property type="entry name" value="WalR-like"/>
</dbReference>
<name>A0AA35CKN0_9FIRM</name>
<dbReference type="FunFam" id="1.10.10.10:FF:000018">
    <property type="entry name" value="DNA-binding response regulator ResD"/>
    <property type="match status" value="1"/>
</dbReference>
<keyword evidence="2 8" id="KW-0597">Phosphoprotein</keyword>
<evidence type="ECO:0000313" key="12">
    <source>
        <dbReference type="EMBL" id="BDG61049.1"/>
    </source>
</evidence>
<evidence type="ECO:0000256" key="6">
    <source>
        <dbReference type="ARBA" id="ARBA00023163"/>
    </source>
</evidence>
<evidence type="ECO:0000256" key="3">
    <source>
        <dbReference type="ARBA" id="ARBA00023012"/>
    </source>
</evidence>
<dbReference type="CDD" id="cd17574">
    <property type="entry name" value="REC_OmpR"/>
    <property type="match status" value="1"/>
</dbReference>
<dbReference type="GO" id="GO:0005829">
    <property type="term" value="C:cytosol"/>
    <property type="evidence" value="ECO:0007669"/>
    <property type="project" value="TreeGrafter"/>
</dbReference>
<dbReference type="SUPFAM" id="SSF46894">
    <property type="entry name" value="C-terminal effector domain of the bipartite response regulators"/>
    <property type="match status" value="1"/>
</dbReference>
<dbReference type="SUPFAM" id="SSF52172">
    <property type="entry name" value="CheY-like"/>
    <property type="match status" value="1"/>
</dbReference>
<feature type="DNA-binding region" description="OmpR/PhoB-type" evidence="9">
    <location>
        <begin position="128"/>
        <end position="227"/>
    </location>
</feature>
<organism evidence="12 13">
    <name type="scientific">Caldinitratiruptor microaerophilus</name>
    <dbReference type="NCBI Taxonomy" id="671077"/>
    <lineage>
        <taxon>Bacteria</taxon>
        <taxon>Bacillati</taxon>
        <taxon>Bacillota</taxon>
        <taxon>Clostridia</taxon>
        <taxon>Eubacteriales</taxon>
        <taxon>Symbiobacteriaceae</taxon>
        <taxon>Caldinitratiruptor</taxon>
    </lineage>
</organism>
<evidence type="ECO:0000256" key="4">
    <source>
        <dbReference type="ARBA" id="ARBA00023015"/>
    </source>
</evidence>
<dbReference type="CDD" id="cd00383">
    <property type="entry name" value="trans_reg_C"/>
    <property type="match status" value="1"/>
</dbReference>
<dbReference type="PANTHER" id="PTHR48111">
    <property type="entry name" value="REGULATOR OF RPOS"/>
    <property type="match status" value="1"/>
</dbReference>
<dbReference type="GO" id="GO:0006355">
    <property type="term" value="P:regulation of DNA-templated transcription"/>
    <property type="evidence" value="ECO:0007669"/>
    <property type="project" value="InterPro"/>
</dbReference>
<proteinExistence type="predicted"/>
<dbReference type="InterPro" id="IPR011006">
    <property type="entry name" value="CheY-like_superfamily"/>
</dbReference>
<evidence type="ECO:0000256" key="9">
    <source>
        <dbReference type="PROSITE-ProRule" id="PRU01091"/>
    </source>
</evidence>
<keyword evidence="13" id="KW-1185">Reference proteome</keyword>
<dbReference type="FunFam" id="3.40.50.2300:FF:000001">
    <property type="entry name" value="DNA-binding response regulator PhoB"/>
    <property type="match status" value="1"/>
</dbReference>
<gene>
    <name evidence="12" type="ORF">caldi_21390</name>
</gene>
<dbReference type="PANTHER" id="PTHR48111:SF4">
    <property type="entry name" value="DNA-BINDING DUAL TRANSCRIPTIONAL REGULATOR OMPR"/>
    <property type="match status" value="1"/>
</dbReference>
<dbReference type="InterPro" id="IPR016032">
    <property type="entry name" value="Sig_transdc_resp-reg_C-effctor"/>
</dbReference>
<evidence type="ECO:0000259" key="10">
    <source>
        <dbReference type="PROSITE" id="PS50110"/>
    </source>
</evidence>
<dbReference type="GO" id="GO:0032993">
    <property type="term" value="C:protein-DNA complex"/>
    <property type="evidence" value="ECO:0007669"/>
    <property type="project" value="TreeGrafter"/>
</dbReference>
<dbReference type="InterPro" id="IPR001867">
    <property type="entry name" value="OmpR/PhoB-type_DNA-bd"/>
</dbReference>
<keyword evidence="3" id="KW-0902">Two-component regulatory system</keyword>
<dbReference type="Pfam" id="PF00072">
    <property type="entry name" value="Response_reg"/>
    <property type="match status" value="1"/>
</dbReference>
<sequence>MAGETVLIVDDDRELVQVLTDYLRSEGYRVLAAHDGPQALKTWREARPDLILLDWMLPGTSGLDVCREIRQTDRGVFIVMLTARGEEPDKLLGLELGADDYVTKPFSLREVAARIRAVLRRGRRGEEPDVAEFGDVVIDFSGHVVSVGGREVALTPTEFKLLSVLARSPGRVFSRLQLMEAALGDYYEGYDRTIDSHISHLRRKLDPDGRGTSLIQTVQGVGYKLVPPGR</sequence>
<dbReference type="SMART" id="SM00862">
    <property type="entry name" value="Trans_reg_C"/>
    <property type="match status" value="1"/>
</dbReference>
<evidence type="ECO:0000256" key="8">
    <source>
        <dbReference type="PROSITE-ProRule" id="PRU00169"/>
    </source>
</evidence>
<evidence type="ECO:0000313" key="13">
    <source>
        <dbReference type="Proteomes" id="UP001163687"/>
    </source>
</evidence>
<dbReference type="InterPro" id="IPR001789">
    <property type="entry name" value="Sig_transdc_resp-reg_receiver"/>
</dbReference>
<feature type="domain" description="OmpR/PhoB-type" evidence="11">
    <location>
        <begin position="128"/>
        <end position="227"/>
    </location>
</feature>
<dbReference type="SMART" id="SM00448">
    <property type="entry name" value="REC"/>
    <property type="match status" value="1"/>
</dbReference>
<evidence type="ECO:0000256" key="2">
    <source>
        <dbReference type="ARBA" id="ARBA00022553"/>
    </source>
</evidence>
<dbReference type="GO" id="GO:0000156">
    <property type="term" value="F:phosphorelay response regulator activity"/>
    <property type="evidence" value="ECO:0007669"/>
    <property type="project" value="TreeGrafter"/>
</dbReference>
<dbReference type="AlphaFoldDB" id="A0AA35CKN0"/>
<evidence type="ECO:0000259" key="11">
    <source>
        <dbReference type="PROSITE" id="PS51755"/>
    </source>
</evidence>
<comment type="function">
    <text evidence="7">May play the central regulatory role in sporulation. It may be an element of the effector pathway responsible for the activation of sporulation genes in response to nutritional stress. Spo0A may act in concert with spo0H (a sigma factor) to control the expression of some genes that are critical to the sporulation process.</text>
</comment>
<evidence type="ECO:0000256" key="7">
    <source>
        <dbReference type="ARBA" id="ARBA00024867"/>
    </source>
</evidence>
<dbReference type="Gene3D" id="3.40.50.2300">
    <property type="match status" value="1"/>
</dbReference>
<dbReference type="GO" id="GO:0000976">
    <property type="term" value="F:transcription cis-regulatory region binding"/>
    <property type="evidence" value="ECO:0007669"/>
    <property type="project" value="TreeGrafter"/>
</dbReference>
<feature type="domain" description="Response regulatory" evidence="10">
    <location>
        <begin position="5"/>
        <end position="119"/>
    </location>
</feature>
<reference evidence="12" key="1">
    <citation type="submission" date="2022-03" db="EMBL/GenBank/DDBJ databases">
        <title>Complete genome sequence of Caldinitratiruptor microaerophilus.</title>
        <authorList>
            <person name="Mukaiyama R."/>
            <person name="Nishiyama T."/>
            <person name="Ueda K."/>
        </authorList>
    </citation>
    <scope>NUCLEOTIDE SEQUENCE</scope>
    <source>
        <strain evidence="12">JCM 16183</strain>
    </source>
</reference>
<dbReference type="PROSITE" id="PS51755">
    <property type="entry name" value="OMPR_PHOB"/>
    <property type="match status" value="1"/>
</dbReference>
<dbReference type="EMBL" id="AP025628">
    <property type="protein sequence ID" value="BDG61049.1"/>
    <property type="molecule type" value="Genomic_DNA"/>
</dbReference>
<keyword evidence="5 9" id="KW-0238">DNA-binding</keyword>
<evidence type="ECO:0000256" key="1">
    <source>
        <dbReference type="ARBA" id="ARBA00018672"/>
    </source>
</evidence>
<dbReference type="KEGG" id="cmic:caldi_21390"/>
<dbReference type="PROSITE" id="PS50110">
    <property type="entry name" value="RESPONSE_REGULATORY"/>
    <property type="match status" value="1"/>
</dbReference>
<accession>A0AA35CKN0</accession>
<dbReference type="Gene3D" id="6.10.250.690">
    <property type="match status" value="1"/>
</dbReference>
<evidence type="ECO:0000256" key="5">
    <source>
        <dbReference type="ARBA" id="ARBA00023125"/>
    </source>
</evidence>
<dbReference type="Gene3D" id="1.10.10.10">
    <property type="entry name" value="Winged helix-like DNA-binding domain superfamily/Winged helix DNA-binding domain"/>
    <property type="match status" value="1"/>
</dbReference>
<dbReference type="InterPro" id="IPR036388">
    <property type="entry name" value="WH-like_DNA-bd_sf"/>
</dbReference>